<dbReference type="Proteomes" id="UP000433737">
    <property type="component" value="Unassembled WGS sequence"/>
</dbReference>
<keyword evidence="1" id="KW-0175">Coiled coil</keyword>
<dbReference type="AlphaFoldDB" id="A0AAX3JC99"/>
<protein>
    <submittedName>
        <fullName evidence="2">Uncharacterized protein</fullName>
    </submittedName>
</protein>
<proteinExistence type="predicted"/>
<name>A0AAX3JC99_9GAMM</name>
<dbReference type="EMBL" id="CABWMH010000052">
    <property type="protein sequence ID" value="VXC59621.1"/>
    <property type="molecule type" value="Genomic_DNA"/>
</dbReference>
<evidence type="ECO:0000313" key="2">
    <source>
        <dbReference type="EMBL" id="VXC59621.1"/>
    </source>
</evidence>
<reference evidence="2 3" key="1">
    <citation type="submission" date="2019-10" db="EMBL/GenBank/DDBJ databases">
        <authorList>
            <person name="Karimi E."/>
        </authorList>
    </citation>
    <scope>NUCLEOTIDE SEQUENCE [LARGE SCALE GENOMIC DNA]</scope>
    <source>
        <strain evidence="2">Pantoea sp. 111</strain>
    </source>
</reference>
<evidence type="ECO:0000313" key="3">
    <source>
        <dbReference type="Proteomes" id="UP000433737"/>
    </source>
</evidence>
<comment type="caution">
    <text evidence="2">The sequence shown here is derived from an EMBL/GenBank/DDBJ whole genome shotgun (WGS) entry which is preliminary data.</text>
</comment>
<organism evidence="2 3">
    <name type="scientific">Pantoea brenneri</name>
    <dbReference type="NCBI Taxonomy" id="472694"/>
    <lineage>
        <taxon>Bacteria</taxon>
        <taxon>Pseudomonadati</taxon>
        <taxon>Pseudomonadota</taxon>
        <taxon>Gammaproteobacteria</taxon>
        <taxon>Enterobacterales</taxon>
        <taxon>Erwiniaceae</taxon>
        <taxon>Pantoea</taxon>
    </lineage>
</organism>
<dbReference type="RefSeq" id="WP_159224230.1">
    <property type="nucleotide sequence ID" value="NZ_LR733503.1"/>
</dbReference>
<accession>A0AAX3JC99</accession>
<feature type="coiled-coil region" evidence="1">
    <location>
        <begin position="112"/>
        <end position="139"/>
    </location>
</feature>
<gene>
    <name evidence="2" type="ORF">PANT111_560052</name>
</gene>
<evidence type="ECO:0000256" key="1">
    <source>
        <dbReference type="SAM" id="Coils"/>
    </source>
</evidence>
<sequence>MTIPSDSQTITNNAATLPDTFNAGELTLIAGAAFSLPNAPAPLVVTFCATDGTRAQLTVNKGRVTFEGDPDAAAEMFIEAVTRKHAQQWSAQQAQLEEAEAQLAAYSHHNGLMMLSQRLVDAEKERDTLQMEVDRLRESGGVHCNQCLNCSN</sequence>